<proteinExistence type="inferred from homology"/>
<dbReference type="GO" id="GO:0051726">
    <property type="term" value="P:regulation of cell cycle"/>
    <property type="evidence" value="ECO:0007669"/>
    <property type="project" value="InterPro"/>
</dbReference>
<gene>
    <name evidence="5" type="primary">GADD45B</name>
</gene>
<feature type="compositionally biased region" description="Pro residues" evidence="2">
    <location>
        <begin position="49"/>
        <end position="63"/>
    </location>
</feature>
<dbReference type="OrthoDB" id="5976967at2759"/>
<dbReference type="PANTHER" id="PTHR10411:SF5">
    <property type="entry name" value="GROWTH ARREST AND DNA DAMAGE-INDUCIBLE PROTEIN GADD45 BETA"/>
    <property type="match status" value="1"/>
</dbReference>
<evidence type="ECO:0000256" key="2">
    <source>
        <dbReference type="SAM" id="MobiDB-lite"/>
    </source>
</evidence>
<evidence type="ECO:0000259" key="3">
    <source>
        <dbReference type="Pfam" id="PF01248"/>
    </source>
</evidence>
<feature type="region of interest" description="Disordered" evidence="2">
    <location>
        <begin position="236"/>
        <end position="260"/>
    </location>
</feature>
<comment type="similarity">
    <text evidence="1">Belongs to the GADD45 family.</text>
</comment>
<feature type="domain" description="Ribosomal protein eL8/eL30/eS12/Gadd45" evidence="3">
    <location>
        <begin position="269"/>
        <end position="352"/>
    </location>
</feature>
<feature type="compositionally biased region" description="Basic and acidic residues" evidence="2">
    <location>
        <begin position="23"/>
        <end position="39"/>
    </location>
</feature>
<dbReference type="InterPro" id="IPR024824">
    <property type="entry name" value="GADD45"/>
</dbReference>
<organism evidence="4 5">
    <name type="scientific">Erinaceus europaeus</name>
    <name type="common">Western European hedgehog</name>
    <dbReference type="NCBI Taxonomy" id="9365"/>
    <lineage>
        <taxon>Eukaryota</taxon>
        <taxon>Metazoa</taxon>
        <taxon>Chordata</taxon>
        <taxon>Craniata</taxon>
        <taxon>Vertebrata</taxon>
        <taxon>Euteleostomi</taxon>
        <taxon>Mammalia</taxon>
        <taxon>Eutheria</taxon>
        <taxon>Laurasiatheria</taxon>
        <taxon>Eulipotyphla</taxon>
        <taxon>Erinaceidae</taxon>
        <taxon>Erinaceinae</taxon>
        <taxon>Erinaceus</taxon>
    </lineage>
</organism>
<keyword evidence="4" id="KW-1185">Reference proteome</keyword>
<dbReference type="PANTHER" id="PTHR10411">
    <property type="entry name" value="GROWTH ARREST AND DNA DAMAGE-INDUCIBLE PROTEIN GADD45"/>
    <property type="match status" value="1"/>
</dbReference>
<reference evidence="5" key="1">
    <citation type="submission" date="2025-08" db="UniProtKB">
        <authorList>
            <consortium name="RefSeq"/>
        </authorList>
    </citation>
    <scope>IDENTIFICATION</scope>
</reference>
<dbReference type="Pfam" id="PF01248">
    <property type="entry name" value="Ribosomal_L7Ae"/>
    <property type="match status" value="1"/>
</dbReference>
<evidence type="ECO:0000313" key="5">
    <source>
        <dbReference type="RefSeq" id="XP_016044475.2"/>
    </source>
</evidence>
<evidence type="ECO:0000256" key="1">
    <source>
        <dbReference type="ARBA" id="ARBA00007361"/>
    </source>
</evidence>
<feature type="region of interest" description="Disordered" evidence="2">
    <location>
        <begin position="1"/>
        <end position="91"/>
    </location>
</feature>
<name>A0A1S3WDR3_ERIEU</name>
<protein>
    <submittedName>
        <fullName evidence="5">Growth arrest and DNA damage-inducible protein GADD45 beta isoform X1</fullName>
    </submittedName>
</protein>
<dbReference type="GO" id="GO:0005737">
    <property type="term" value="C:cytoplasm"/>
    <property type="evidence" value="ECO:0007669"/>
    <property type="project" value="TreeGrafter"/>
</dbReference>
<dbReference type="RefSeq" id="XP_016044475.2">
    <property type="nucleotide sequence ID" value="XM_016188989.2"/>
</dbReference>
<dbReference type="CTD" id="4616"/>
<accession>A0A1S3WDR3</accession>
<feature type="region of interest" description="Disordered" evidence="2">
    <location>
        <begin position="153"/>
        <end position="182"/>
    </location>
</feature>
<evidence type="ECO:0000313" key="4">
    <source>
        <dbReference type="Proteomes" id="UP001652624"/>
    </source>
</evidence>
<dbReference type="Proteomes" id="UP001652624">
    <property type="component" value="Chromosome 23"/>
</dbReference>
<dbReference type="InterPro" id="IPR004038">
    <property type="entry name" value="Ribosomal_eL8/eL30/eS12/Gad45"/>
</dbReference>
<dbReference type="GeneID" id="103115061"/>
<dbReference type="Gene3D" id="3.30.1330.30">
    <property type="match status" value="1"/>
</dbReference>
<dbReference type="GO" id="GO:0005634">
    <property type="term" value="C:nucleus"/>
    <property type="evidence" value="ECO:0007669"/>
    <property type="project" value="InterPro"/>
</dbReference>
<dbReference type="AlphaFoldDB" id="A0A1S3WDR3"/>
<sequence length="401" mass="41401">MQPQGRQPPGKRAGGGTPRQHPGRPEQARSDRAPPDRAPHATTLGTPSPARPPSAGGPPPPGPSLCNPRLGPAGVQTPCGGPSRGLGGPGLFPPRKCTPHAPKVPAAWRAGNPARAPRRGQGAGKLLLCLLVVFSCRGAAPPFPKPLCPAAPPRGAQGRCAPPPLASSQSPRAPFGSGQSDARAALGGHALSYPGYKERFPATRGSEFRGRPPARTSGFSASLALCVCPPPLRGFPRSRRRTGPPGSASRCPGHDAGGAAGGMQTVRAAVEELLVAAQHQDRLTVGVHEAATLMNVDPDCVLLCLLAQDEEQAGDAGLQLLFTLLQAFCCGYDIQVLRVSGMGRLAQLLGEPPGPEARDLHCLLVTTPPADAGETQGLVQVSSFCQELRDRGVPSVSLLER</sequence>
<dbReference type="InterPro" id="IPR029064">
    <property type="entry name" value="Ribosomal_eL30-like_sf"/>
</dbReference>